<dbReference type="InterPro" id="IPR001138">
    <property type="entry name" value="Zn2Cys6_DnaBD"/>
</dbReference>
<dbReference type="SUPFAM" id="SSF57701">
    <property type="entry name" value="Zn2/Cys6 DNA-binding domain"/>
    <property type="match status" value="1"/>
</dbReference>
<accession>A0ABQ8NPB4</accession>
<feature type="domain" description="Zn(2)-C6 fungal-type" evidence="3">
    <location>
        <begin position="38"/>
        <end position="68"/>
    </location>
</feature>
<protein>
    <recommendedName>
        <fullName evidence="3">Zn(2)-C6 fungal-type domain-containing protein</fullName>
    </recommendedName>
</protein>
<sequence>MFGTLSYDAKAKEPRFVESEELAATLQRYKRDKAPHVACEYCRTRKLKCSGQPSGCERCTALAFKCVYPPVAEGRRSKRSGGGAEATASESPAKRPAVNLAMRSEYVDQPRHSTPATELKSRVTDHGSGRQDDNIANTFAAYPQRTNGSWEDSFGAGSADCFRMRDLSDDTILDWELENILLSPSTMFSAEAGTLSIPRLQSSCNGDAATLTATLDNSLSTSVLNAKGSCSGTSVVSIYTAEGYKSNLVATPSSISSSTTKTSTSFLSTTRESETNSTLSAAEPNLQAENQQQKQPRDNNTSEPAEMEAEQPCTCLRKTACLLERLSSSVADSVDTQEIDVLLSCSRQALRGCEALTCCKTCSTRSENVTLLAMAAQYLSVLLSKMAGACEESGGVLAQIPPSGHGDTENKHDDRQGGERVPKGSQCGGQQDEQVGGRRGTAEMRCGSYKIDTASEMRQVVTCLVMVQLMDLCQLLSVLKALSGTKAAALGTLSQAEEKVALVRERLFTRGTALWDNGVNARGKVLSLSKP</sequence>
<feature type="region of interest" description="Disordered" evidence="2">
    <location>
        <begin position="398"/>
        <end position="440"/>
    </location>
</feature>
<name>A0ABQ8NPB4_PYRGI</name>
<evidence type="ECO:0000256" key="2">
    <source>
        <dbReference type="SAM" id="MobiDB-lite"/>
    </source>
</evidence>
<comment type="caution">
    <text evidence="4">The sequence shown here is derived from an EMBL/GenBank/DDBJ whole genome shotgun (WGS) entry which is preliminary data.</text>
</comment>
<organism evidence="4 5">
    <name type="scientific">Pyricularia grisea</name>
    <name type="common">Crabgrass-specific blast fungus</name>
    <name type="synonym">Magnaporthe grisea</name>
    <dbReference type="NCBI Taxonomy" id="148305"/>
    <lineage>
        <taxon>Eukaryota</taxon>
        <taxon>Fungi</taxon>
        <taxon>Dikarya</taxon>
        <taxon>Ascomycota</taxon>
        <taxon>Pezizomycotina</taxon>
        <taxon>Sordariomycetes</taxon>
        <taxon>Sordariomycetidae</taxon>
        <taxon>Magnaporthales</taxon>
        <taxon>Pyriculariaceae</taxon>
        <taxon>Pyricularia</taxon>
    </lineage>
</organism>
<dbReference type="CDD" id="cd00067">
    <property type="entry name" value="GAL4"/>
    <property type="match status" value="1"/>
</dbReference>
<feature type="region of interest" description="Disordered" evidence="2">
    <location>
        <begin position="73"/>
        <end position="134"/>
    </location>
</feature>
<reference evidence="4" key="1">
    <citation type="submission" date="2021-01" db="EMBL/GenBank/DDBJ databases">
        <title>Deciphering the adaptive evolutionary patterns associated with biogeogrpahic diversity in the finger millet blast pathogen Magnaporthe oryzae in Eastern Africa.</title>
        <authorList>
            <person name="Onyema G."/>
            <person name="Shittu T.A."/>
            <person name="Dodsworth S."/>
            <person name="Devilliers S."/>
            <person name="Muthumeenakshi S."/>
            <person name="Sreenivasaprasad S."/>
        </authorList>
    </citation>
    <scope>NUCLEOTIDE SEQUENCE</scope>
    <source>
        <strain evidence="4">D15/s37</strain>
    </source>
</reference>
<gene>
    <name evidence="4" type="ORF">MCOR33_004118</name>
</gene>
<feature type="compositionally biased region" description="Polar residues" evidence="2">
    <location>
        <begin position="287"/>
        <end position="303"/>
    </location>
</feature>
<dbReference type="InterPro" id="IPR036864">
    <property type="entry name" value="Zn2-C6_fun-type_DNA-bd_sf"/>
</dbReference>
<dbReference type="EMBL" id="JABSND010000057">
    <property type="protein sequence ID" value="KAI6300134.1"/>
    <property type="molecule type" value="Genomic_DNA"/>
</dbReference>
<keyword evidence="5" id="KW-1185">Reference proteome</keyword>
<feature type="compositionally biased region" description="Low complexity" evidence="2">
    <location>
        <begin position="251"/>
        <end position="270"/>
    </location>
</feature>
<dbReference type="PROSITE" id="PS00463">
    <property type="entry name" value="ZN2_CY6_FUNGAL_1"/>
    <property type="match status" value="1"/>
</dbReference>
<dbReference type="Gene3D" id="4.10.240.10">
    <property type="entry name" value="Zn(2)-C6 fungal-type DNA-binding domain"/>
    <property type="match status" value="1"/>
</dbReference>
<dbReference type="PROSITE" id="PS50048">
    <property type="entry name" value="ZN2_CY6_FUNGAL_2"/>
    <property type="match status" value="1"/>
</dbReference>
<dbReference type="SMART" id="SM00066">
    <property type="entry name" value="GAL4"/>
    <property type="match status" value="1"/>
</dbReference>
<dbReference type="Proteomes" id="UP001059893">
    <property type="component" value="Unassembled WGS sequence"/>
</dbReference>
<evidence type="ECO:0000313" key="4">
    <source>
        <dbReference type="EMBL" id="KAI6300134.1"/>
    </source>
</evidence>
<evidence type="ECO:0000259" key="3">
    <source>
        <dbReference type="PROSITE" id="PS50048"/>
    </source>
</evidence>
<keyword evidence="1" id="KW-0539">Nucleus</keyword>
<evidence type="ECO:0000256" key="1">
    <source>
        <dbReference type="ARBA" id="ARBA00023242"/>
    </source>
</evidence>
<feature type="compositionally biased region" description="Basic and acidic residues" evidence="2">
    <location>
        <begin position="119"/>
        <end position="133"/>
    </location>
</feature>
<feature type="region of interest" description="Disordered" evidence="2">
    <location>
        <begin position="251"/>
        <end position="309"/>
    </location>
</feature>
<proteinExistence type="predicted"/>
<feature type="compositionally biased region" description="Basic and acidic residues" evidence="2">
    <location>
        <begin position="406"/>
        <end position="422"/>
    </location>
</feature>
<dbReference type="Pfam" id="PF00172">
    <property type="entry name" value="Zn_clus"/>
    <property type="match status" value="1"/>
</dbReference>
<evidence type="ECO:0000313" key="5">
    <source>
        <dbReference type="Proteomes" id="UP001059893"/>
    </source>
</evidence>